<dbReference type="SUPFAM" id="SSF55277">
    <property type="entry name" value="GYF domain"/>
    <property type="match status" value="1"/>
</dbReference>
<keyword evidence="1" id="KW-0175">Coiled coil</keyword>
<feature type="region of interest" description="Disordered" evidence="2">
    <location>
        <begin position="634"/>
        <end position="667"/>
    </location>
</feature>
<feature type="compositionally biased region" description="Low complexity" evidence="2">
    <location>
        <begin position="892"/>
        <end position="906"/>
    </location>
</feature>
<dbReference type="Proteomes" id="UP000695562">
    <property type="component" value="Unassembled WGS sequence"/>
</dbReference>
<feature type="region of interest" description="Disordered" evidence="2">
    <location>
        <begin position="1"/>
        <end position="144"/>
    </location>
</feature>
<feature type="region of interest" description="Disordered" evidence="2">
    <location>
        <begin position="182"/>
        <end position="230"/>
    </location>
</feature>
<feature type="compositionally biased region" description="Low complexity" evidence="2">
    <location>
        <begin position="570"/>
        <end position="579"/>
    </location>
</feature>
<evidence type="ECO:0000259" key="3">
    <source>
        <dbReference type="PROSITE" id="PS50829"/>
    </source>
</evidence>
<feature type="region of interest" description="Disordered" evidence="2">
    <location>
        <begin position="557"/>
        <end position="579"/>
    </location>
</feature>
<feature type="region of interest" description="Disordered" evidence="2">
    <location>
        <begin position="799"/>
        <end position="823"/>
    </location>
</feature>
<feature type="region of interest" description="Disordered" evidence="2">
    <location>
        <begin position="308"/>
        <end position="331"/>
    </location>
</feature>
<evidence type="ECO:0000256" key="1">
    <source>
        <dbReference type="SAM" id="Coils"/>
    </source>
</evidence>
<dbReference type="PANTHER" id="PTHR47471">
    <property type="entry name" value="GYF DOMAIN-CONTAINING PROTEIN"/>
    <property type="match status" value="1"/>
</dbReference>
<feature type="region of interest" description="Disordered" evidence="2">
    <location>
        <begin position="1063"/>
        <end position="1083"/>
    </location>
</feature>
<accession>A0A8J4UP82</accession>
<feature type="compositionally biased region" description="Low complexity" evidence="2">
    <location>
        <begin position="933"/>
        <end position="945"/>
    </location>
</feature>
<feature type="compositionally biased region" description="Low complexity" evidence="2">
    <location>
        <begin position="860"/>
        <end position="883"/>
    </location>
</feature>
<feature type="coiled-coil region" evidence="1">
    <location>
        <begin position="738"/>
        <end position="773"/>
    </location>
</feature>
<dbReference type="CDD" id="cd00072">
    <property type="entry name" value="GYF"/>
    <property type="match status" value="1"/>
</dbReference>
<dbReference type="PANTHER" id="PTHR47471:SF1">
    <property type="entry name" value="PROTEIN ESSENTIAL FOR POTEXVIRUS ACCUMULATION 1"/>
    <property type="match status" value="1"/>
</dbReference>
<feature type="compositionally biased region" description="Polar residues" evidence="2">
    <location>
        <begin position="196"/>
        <end position="215"/>
    </location>
</feature>
<name>A0A8J4UP82_9MYCE</name>
<feature type="compositionally biased region" description="Low complexity" evidence="2">
    <location>
        <begin position="52"/>
        <end position="69"/>
    </location>
</feature>
<feature type="region of interest" description="Disordered" evidence="2">
    <location>
        <begin position="679"/>
        <end position="699"/>
    </location>
</feature>
<feature type="compositionally biased region" description="Low complexity" evidence="2">
    <location>
        <begin position="386"/>
        <end position="413"/>
    </location>
</feature>
<organism evidence="4 5">
    <name type="scientific">Polysphondylium violaceum</name>
    <dbReference type="NCBI Taxonomy" id="133409"/>
    <lineage>
        <taxon>Eukaryota</taxon>
        <taxon>Amoebozoa</taxon>
        <taxon>Evosea</taxon>
        <taxon>Eumycetozoa</taxon>
        <taxon>Dictyostelia</taxon>
        <taxon>Dictyosteliales</taxon>
        <taxon>Dictyosteliaceae</taxon>
        <taxon>Polysphondylium</taxon>
    </lineage>
</organism>
<feature type="compositionally biased region" description="Low complexity" evidence="2">
    <location>
        <begin position="634"/>
        <end position="643"/>
    </location>
</feature>
<feature type="compositionally biased region" description="Low complexity" evidence="2">
    <location>
        <begin position="680"/>
        <end position="694"/>
    </location>
</feature>
<evidence type="ECO:0000313" key="4">
    <source>
        <dbReference type="EMBL" id="KAF2068836.1"/>
    </source>
</evidence>
<keyword evidence="5" id="KW-1185">Reference proteome</keyword>
<dbReference type="Gene3D" id="3.30.1490.40">
    <property type="match status" value="1"/>
</dbReference>
<comment type="caution">
    <text evidence="4">The sequence shown here is derived from an EMBL/GenBank/DDBJ whole genome shotgun (WGS) entry which is preliminary data.</text>
</comment>
<feature type="compositionally biased region" description="Polar residues" evidence="2">
    <location>
        <begin position="1"/>
        <end position="30"/>
    </location>
</feature>
<feature type="compositionally biased region" description="Polar residues" evidence="2">
    <location>
        <begin position="419"/>
        <end position="443"/>
    </location>
</feature>
<feature type="compositionally biased region" description="Basic and acidic residues" evidence="2">
    <location>
        <begin position="802"/>
        <end position="817"/>
    </location>
</feature>
<protein>
    <recommendedName>
        <fullName evidence="3">GYF domain-containing protein</fullName>
    </recommendedName>
</protein>
<dbReference type="Pfam" id="PF02213">
    <property type="entry name" value="GYF"/>
    <property type="match status" value="1"/>
</dbReference>
<dbReference type="InterPro" id="IPR035445">
    <property type="entry name" value="GYF-like_dom_sf"/>
</dbReference>
<feature type="compositionally biased region" description="Low complexity" evidence="2">
    <location>
        <begin position="444"/>
        <end position="458"/>
    </location>
</feature>
<feature type="compositionally biased region" description="Basic and acidic residues" evidence="2">
    <location>
        <begin position="848"/>
        <end position="859"/>
    </location>
</feature>
<sequence length="1083" mass="121000">MSMNRPLNQQQQPGVISPMKVQQSPMNSSPDYFMQQQQQQRGLGGVVSPTFNNNSGNSSLSGSSNRNSGSWGGLPTQQQTAQAQQTFNQFFNKNNNNSSNNIYSSSSNSLRKSGSTNLNGSNSGLNLNSSNNIPSNGGSNSKTKYSKDELLNLYDPSLAVPDTLVSHTHILSEEIQTPINFNYDNSLSKSRDRSRMTGSNSMINQRRSKDLSGSSDSRKPKWANSSSSSHSWRREDDRRVWYYLDPNNVTQGPFSNNDMDQWYKAGYFPATLLIRKADGPFVEFKKLLSTQYPFSSSVSSNNDFKVLEKEDTSSHSTSGENDSHDDDVDDEEDITGHSALLQHPVGAPANAAGGGNDDADDIEQNIIKRLGKDLLKPQTLENQDKSSSSSSPSSNSVGGSVADQQHQSISSQQDPLVERTSSPQYSIHQQPPQQRDNLSMWMNQQQQQQPQQQQQQQQDFGRSAAVKPENDVYSKYMAFLQLQHNYQIAQQNLALLHSHIQQLQSQQLQLQSQPSPQAQLQMQQIQQLLNNQNQHYYMLQQKAIQLQIEMFQLQQQQQQQQPQPQPQPGFPSQQQQQQQQYIPPIAQMMKFQQQIQQQQPIDQHILMDQQAQQKQETVQEQQQTVVIQQEITQTSIEQQPNESNESESENEQILWGKPEPVQEKPTLQTRTETIVEQTIQEPVAQQPQLEVEQPQQDDSEQIVEQIANNLESNVVISNPWATAAVEQPTAAQVPQQPAQKKKSLVEIQMEELKEQKKKEAEDAKQKLIDAKNQPNLMKWGVGNSSAAPSWSVETVKPMSLKEIQEEEKISREKKEAESVSAAASVVSPVSFDYTVADSSRKKISFSDVMKEQSKEKKDSPVNNSSNSNNSNNNSKPTFNPSSPWSVDETRKPSTSSSKPYTSVSVKSNEDSFWEAPSTTTTTTKTTPSLSVRSNTPSTTTTSTATNEFPTLNIMSVKPATIVKATPNPVLNIKKSGSASGSSAPRPDFIKWCHNELKPLTNNDVATLTELFCSLKTEGEIRECIKECLGYTSEVNNFINEYLLARSDEPGLTFESSSPVITIPMKNKTKSTQSSVSKSSKKKK</sequence>
<dbReference type="EMBL" id="AJWJ01000826">
    <property type="protein sequence ID" value="KAF2068836.1"/>
    <property type="molecule type" value="Genomic_DNA"/>
</dbReference>
<dbReference type="PROSITE" id="PS50829">
    <property type="entry name" value="GYF"/>
    <property type="match status" value="1"/>
</dbReference>
<feature type="region of interest" description="Disordered" evidence="2">
    <location>
        <begin position="842"/>
        <end position="945"/>
    </location>
</feature>
<evidence type="ECO:0000256" key="2">
    <source>
        <dbReference type="SAM" id="MobiDB-lite"/>
    </source>
</evidence>
<dbReference type="OrthoDB" id="21599at2759"/>
<dbReference type="AlphaFoldDB" id="A0A8J4UP82"/>
<evidence type="ECO:0000313" key="5">
    <source>
        <dbReference type="Proteomes" id="UP000695562"/>
    </source>
</evidence>
<dbReference type="SMART" id="SM00444">
    <property type="entry name" value="GYF"/>
    <property type="match status" value="1"/>
</dbReference>
<feature type="compositionally biased region" description="Low complexity" evidence="2">
    <location>
        <begin position="76"/>
        <end position="141"/>
    </location>
</feature>
<proteinExistence type="predicted"/>
<feature type="region of interest" description="Disordered" evidence="2">
    <location>
        <begin position="373"/>
        <end position="465"/>
    </location>
</feature>
<gene>
    <name evidence="4" type="ORF">CYY_009840</name>
</gene>
<dbReference type="InterPro" id="IPR003169">
    <property type="entry name" value="GYF"/>
</dbReference>
<reference evidence="4" key="1">
    <citation type="submission" date="2020-01" db="EMBL/GenBank/DDBJ databases">
        <title>Development of genomics and gene disruption for Polysphondylium violaceum indicates a role for the polyketide synthase stlB in stalk morphogenesis.</title>
        <authorList>
            <person name="Narita B."/>
            <person name="Kawabe Y."/>
            <person name="Kin K."/>
            <person name="Saito T."/>
            <person name="Gibbs R."/>
            <person name="Kuspa A."/>
            <person name="Muzny D."/>
            <person name="Queller D."/>
            <person name="Richards S."/>
            <person name="Strassman J."/>
            <person name="Sucgang R."/>
            <person name="Worley K."/>
            <person name="Schaap P."/>
        </authorList>
    </citation>
    <scope>NUCLEOTIDE SEQUENCE</scope>
    <source>
        <strain evidence="4">QSvi11</strain>
    </source>
</reference>
<feature type="domain" description="GYF" evidence="3">
    <location>
        <begin position="238"/>
        <end position="288"/>
    </location>
</feature>